<dbReference type="Proteomes" id="UP001152747">
    <property type="component" value="Unassembled WGS sequence"/>
</dbReference>
<dbReference type="Gene3D" id="1.25.10.10">
    <property type="entry name" value="Leucine-rich Repeat Variant"/>
    <property type="match status" value="4"/>
</dbReference>
<dbReference type="GO" id="GO:0045180">
    <property type="term" value="C:basal cortex"/>
    <property type="evidence" value="ECO:0007669"/>
    <property type="project" value="TreeGrafter"/>
</dbReference>
<proteinExistence type="predicted"/>
<dbReference type="PANTHER" id="PTHR21567:SF56">
    <property type="entry name" value="PROTEIN CLASP-1"/>
    <property type="match status" value="1"/>
</dbReference>
<accession>A0A9P1MYU9</accession>
<dbReference type="InterPro" id="IPR011989">
    <property type="entry name" value="ARM-like"/>
</dbReference>
<dbReference type="GO" id="GO:0005876">
    <property type="term" value="C:spindle microtubule"/>
    <property type="evidence" value="ECO:0007669"/>
    <property type="project" value="TreeGrafter"/>
</dbReference>
<dbReference type="GO" id="GO:0008017">
    <property type="term" value="F:microtubule binding"/>
    <property type="evidence" value="ECO:0007669"/>
    <property type="project" value="TreeGrafter"/>
</dbReference>
<sequence length="1270" mass="143050">MDSNWLHILLQSNSADPLERLKLGEILLNEVSQRKISAHSKLVNDFLDVMTQWLSGSNFKVTQIGLEILDSALKFSPEVLASYYFDRLNILIEKMGDSKQTVRDMAIHLLLSLAYLENSSPTILLDRLTIPGTGFEHKQWLVKVGAIYILKEFLNTSFALVIHQTLQIIPQLCRLTNDPNVEVRDISSSVIVDLMVYGGVPIVQKIQSTKIINDQKMTILMQKYQSTVATRGDLPPKHSIQMDVQPQQRNAFIRRSLRSPAKIIYPSRLSTPPKNNLPINPTTTSAISPSRSRDMTRSTINRPNTSMSVSRYRSSSSAPVSSVCQDDFRKAFNAVPKTTIYSNHDVLEKVELARNVLMNTNEDWSKRANQLKLIRSIILNSDDNIDRRILINSINQLADALEISIRDLRSQIVREASVTCSFIFETFGNEARNIAETVLPAALSQLAVSTKIMATSAATLTTFIVQKIHSRQIFSILSELSNSKSKEQRRQLLILSEIIISTWDIRSKQPILKQLANIIKNAINDADSETRTNGRKAFQKFETYHAELADQIFRELDNSKQKMLREGVASSSSSINSDRENNSRPNNISQKFLSQRSSSAIDAKQITIPTQSVTQRPTVLSKLPKSSTFSTVKSSGYGQLKCRPQQNRPNSPSQSIPKSSSSSPSSSTIQTPIMRIASNLGSSSFVASLTVEQANNLQFAMDKAKDEMNRDIEEDDDFLLAPPKSTPPPRTILQSSPESKINPIEHILKACTSSSFNEKKDGIKQLSSVILDQKLTDFEIRQIGDVLTRLLAEGNTTILIQILETLSSFIKIYHKNLEGWMKLALGKLFAKMGAEALPNIKYALNQTQKAFLISFEPWLQLKSVCQFMCDPINLLVPKSRLALLEYLCLLFEDIWPEDDCNNSIDAGFTRLAIRKMFAWMFDQRSGPILMPACERLICAMFALNAADFTMIFNDLSPECRDWAYRILQLNGQKSVEKEKEQLCNNNDKSYNEETIPIRYDSPVRTDSPIRQQYSNNNCNNYQIETPRRSTAHLANNIAEQSNYIRTQLENMRNLSTINESMTNLHAMMCEGAFTLWNQYFDELLDSIYQILSTNDNTIRKKTALRILMKMCNAQASKLFDSTEIAISKVLQAAVSSDDSTMSIAAEDCLRTLATHLPLIKIISISRKILGQDDDLRSTLILKMLTRMFQEIDVDELSLIVDDVAPCFVEAYESRSSSVRKCAVFGLVALVQRIGMPRMEPHLKTLNSSKLNLIDLYVGRAKSSESGSSGY</sequence>
<organism evidence="3 4">
    <name type="scientific">Caenorhabditis angaria</name>
    <dbReference type="NCBI Taxonomy" id="860376"/>
    <lineage>
        <taxon>Eukaryota</taxon>
        <taxon>Metazoa</taxon>
        <taxon>Ecdysozoa</taxon>
        <taxon>Nematoda</taxon>
        <taxon>Chromadorea</taxon>
        <taxon>Rhabditida</taxon>
        <taxon>Rhabditina</taxon>
        <taxon>Rhabditomorpha</taxon>
        <taxon>Rhabditoidea</taxon>
        <taxon>Rhabditidae</taxon>
        <taxon>Peloderinae</taxon>
        <taxon>Caenorhabditis</taxon>
    </lineage>
</organism>
<dbReference type="GO" id="GO:0005815">
    <property type="term" value="C:microtubule organizing center"/>
    <property type="evidence" value="ECO:0007669"/>
    <property type="project" value="TreeGrafter"/>
</dbReference>
<dbReference type="InterPro" id="IPR016024">
    <property type="entry name" value="ARM-type_fold"/>
</dbReference>
<gene>
    <name evidence="3" type="ORF">CAMP_LOCUS7364</name>
</gene>
<dbReference type="GO" id="GO:0000776">
    <property type="term" value="C:kinetochore"/>
    <property type="evidence" value="ECO:0007669"/>
    <property type="project" value="TreeGrafter"/>
</dbReference>
<dbReference type="InterPro" id="IPR024395">
    <property type="entry name" value="CLASP_N_dom"/>
</dbReference>
<comment type="caution">
    <text evidence="3">The sequence shown here is derived from an EMBL/GenBank/DDBJ whole genome shotgun (WGS) entry which is preliminary data.</text>
</comment>
<dbReference type="OrthoDB" id="46159at2759"/>
<dbReference type="GO" id="GO:0072686">
    <property type="term" value="C:mitotic spindle"/>
    <property type="evidence" value="ECO:0007669"/>
    <property type="project" value="TreeGrafter"/>
</dbReference>
<feature type="compositionally biased region" description="Polar residues" evidence="1">
    <location>
        <begin position="268"/>
        <end position="290"/>
    </location>
</feature>
<evidence type="ECO:0000313" key="3">
    <source>
        <dbReference type="EMBL" id="CAI5444727.1"/>
    </source>
</evidence>
<dbReference type="SUPFAM" id="SSF48371">
    <property type="entry name" value="ARM repeat"/>
    <property type="match status" value="1"/>
</dbReference>
<feature type="region of interest" description="Disordered" evidence="1">
    <location>
        <begin position="266"/>
        <end position="313"/>
    </location>
</feature>
<feature type="region of interest" description="Disordered" evidence="1">
    <location>
        <begin position="564"/>
        <end position="595"/>
    </location>
</feature>
<keyword evidence="4" id="KW-1185">Reference proteome</keyword>
<name>A0A9P1MYU9_9PELO</name>
<dbReference type="Pfam" id="PF12348">
    <property type="entry name" value="CLASP_N"/>
    <property type="match status" value="1"/>
</dbReference>
<evidence type="ECO:0000259" key="2">
    <source>
        <dbReference type="SMART" id="SM01349"/>
    </source>
</evidence>
<feature type="compositionally biased region" description="Polar residues" evidence="1">
    <location>
        <begin position="615"/>
        <end position="637"/>
    </location>
</feature>
<feature type="domain" description="TOG" evidence="2">
    <location>
        <begin position="1032"/>
        <end position="1266"/>
    </location>
</feature>
<feature type="compositionally biased region" description="Polar residues" evidence="1">
    <location>
        <begin position="584"/>
        <end position="595"/>
    </location>
</feature>
<dbReference type="InterPro" id="IPR034085">
    <property type="entry name" value="TOG"/>
</dbReference>
<dbReference type="AlphaFoldDB" id="A0A9P1MYU9"/>
<dbReference type="Pfam" id="PF21040">
    <property type="entry name" value="CEP104-like_TOG"/>
    <property type="match status" value="1"/>
</dbReference>
<evidence type="ECO:0000256" key="1">
    <source>
        <dbReference type="SAM" id="MobiDB-lite"/>
    </source>
</evidence>
<protein>
    <recommendedName>
        <fullName evidence="2">TOG domain-containing protein</fullName>
    </recommendedName>
</protein>
<reference evidence="3" key="1">
    <citation type="submission" date="2022-11" db="EMBL/GenBank/DDBJ databases">
        <authorList>
            <person name="Kikuchi T."/>
        </authorList>
    </citation>
    <scope>NUCLEOTIDE SEQUENCE</scope>
    <source>
        <strain evidence="3">PS1010</strain>
    </source>
</reference>
<feature type="compositionally biased region" description="Low complexity" evidence="1">
    <location>
        <begin position="651"/>
        <end position="669"/>
    </location>
</feature>
<dbReference type="GO" id="GO:0090307">
    <property type="term" value="P:mitotic spindle assembly"/>
    <property type="evidence" value="ECO:0007669"/>
    <property type="project" value="TreeGrafter"/>
</dbReference>
<dbReference type="SMART" id="SM01349">
    <property type="entry name" value="TOG"/>
    <property type="match status" value="3"/>
</dbReference>
<feature type="region of interest" description="Disordered" evidence="1">
    <location>
        <begin position="615"/>
        <end position="669"/>
    </location>
</feature>
<dbReference type="PANTHER" id="PTHR21567">
    <property type="entry name" value="CLASP"/>
    <property type="match status" value="1"/>
</dbReference>
<feature type="domain" description="TOG" evidence="2">
    <location>
        <begin position="339"/>
        <end position="577"/>
    </location>
</feature>
<dbReference type="GO" id="GO:0005881">
    <property type="term" value="C:cytoplasmic microtubule"/>
    <property type="evidence" value="ECO:0007669"/>
    <property type="project" value="TreeGrafter"/>
</dbReference>
<dbReference type="GO" id="GO:0040001">
    <property type="term" value="P:establishment of mitotic spindle localization"/>
    <property type="evidence" value="ECO:0007669"/>
    <property type="project" value="TreeGrafter"/>
</dbReference>
<feature type="domain" description="TOG" evidence="2">
    <location>
        <begin position="7"/>
        <end position="233"/>
    </location>
</feature>
<evidence type="ECO:0000313" key="4">
    <source>
        <dbReference type="Proteomes" id="UP001152747"/>
    </source>
</evidence>
<dbReference type="EMBL" id="CANHGI010000003">
    <property type="protein sequence ID" value="CAI5444727.1"/>
    <property type="molecule type" value="Genomic_DNA"/>
</dbReference>